<comment type="subcellular location">
    <subcellularLocation>
        <location evidence="1 9">Cell inner membrane</location>
        <topology evidence="1 9">Multi-pass membrane protein</topology>
    </subcellularLocation>
</comment>
<evidence type="ECO:0000256" key="3">
    <source>
        <dbReference type="ARBA" id="ARBA00022475"/>
    </source>
</evidence>
<name>A0ABW2UIP9_9RHOB</name>
<comment type="similarity">
    <text evidence="8 9">Belongs to the TRAP transporter small permease family.</text>
</comment>
<feature type="transmembrane region" description="Helical" evidence="9">
    <location>
        <begin position="90"/>
        <end position="112"/>
    </location>
</feature>
<evidence type="ECO:0000256" key="4">
    <source>
        <dbReference type="ARBA" id="ARBA00022519"/>
    </source>
</evidence>
<organism evidence="11 12">
    <name type="scientific">Plastorhodobacter daqingensis</name>
    <dbReference type="NCBI Taxonomy" id="1387281"/>
    <lineage>
        <taxon>Bacteria</taxon>
        <taxon>Pseudomonadati</taxon>
        <taxon>Pseudomonadota</taxon>
        <taxon>Alphaproteobacteria</taxon>
        <taxon>Rhodobacterales</taxon>
        <taxon>Paracoccaceae</taxon>
        <taxon>Plastorhodobacter</taxon>
    </lineage>
</organism>
<comment type="caution">
    <text evidence="11">The sequence shown here is derived from an EMBL/GenBank/DDBJ whole genome shotgun (WGS) entry which is preliminary data.</text>
</comment>
<evidence type="ECO:0000256" key="5">
    <source>
        <dbReference type="ARBA" id="ARBA00022692"/>
    </source>
</evidence>
<keyword evidence="4 9" id="KW-0997">Cell inner membrane</keyword>
<dbReference type="RefSeq" id="WP_377399808.1">
    <property type="nucleotide sequence ID" value="NZ_JBHTFQ010000002.1"/>
</dbReference>
<evidence type="ECO:0000256" key="9">
    <source>
        <dbReference type="RuleBase" id="RU369079"/>
    </source>
</evidence>
<keyword evidence="6 9" id="KW-1133">Transmembrane helix</keyword>
<dbReference type="Proteomes" id="UP001596516">
    <property type="component" value="Unassembled WGS sequence"/>
</dbReference>
<evidence type="ECO:0000256" key="2">
    <source>
        <dbReference type="ARBA" id="ARBA00022448"/>
    </source>
</evidence>
<evidence type="ECO:0000256" key="6">
    <source>
        <dbReference type="ARBA" id="ARBA00022989"/>
    </source>
</evidence>
<comment type="function">
    <text evidence="9">Part of the tripartite ATP-independent periplasmic (TRAP) transport system.</text>
</comment>
<evidence type="ECO:0000259" key="10">
    <source>
        <dbReference type="Pfam" id="PF04290"/>
    </source>
</evidence>
<dbReference type="PANTHER" id="PTHR35011">
    <property type="entry name" value="2,3-DIKETO-L-GULONATE TRAP TRANSPORTER SMALL PERMEASE PROTEIN YIAM"/>
    <property type="match status" value="1"/>
</dbReference>
<dbReference type="Pfam" id="PF04290">
    <property type="entry name" value="DctQ"/>
    <property type="match status" value="1"/>
</dbReference>
<dbReference type="EMBL" id="JBHTFQ010000002">
    <property type="protein sequence ID" value="MFC7703465.1"/>
    <property type="molecule type" value="Genomic_DNA"/>
</dbReference>
<dbReference type="PANTHER" id="PTHR35011:SF4">
    <property type="entry name" value="SLL1102 PROTEIN"/>
    <property type="match status" value="1"/>
</dbReference>
<evidence type="ECO:0000313" key="11">
    <source>
        <dbReference type="EMBL" id="MFC7703465.1"/>
    </source>
</evidence>
<evidence type="ECO:0000313" key="12">
    <source>
        <dbReference type="Proteomes" id="UP001596516"/>
    </source>
</evidence>
<dbReference type="InterPro" id="IPR055348">
    <property type="entry name" value="DctQ"/>
</dbReference>
<keyword evidence="2 9" id="KW-0813">Transport</keyword>
<feature type="transmembrane region" description="Helical" evidence="9">
    <location>
        <begin position="132"/>
        <end position="158"/>
    </location>
</feature>
<keyword evidence="7 9" id="KW-0472">Membrane</keyword>
<reference evidence="12" key="1">
    <citation type="journal article" date="2019" name="Int. J. Syst. Evol. Microbiol.">
        <title>The Global Catalogue of Microorganisms (GCM) 10K type strain sequencing project: providing services to taxonomists for standard genome sequencing and annotation.</title>
        <authorList>
            <consortium name="The Broad Institute Genomics Platform"/>
            <consortium name="The Broad Institute Genome Sequencing Center for Infectious Disease"/>
            <person name="Wu L."/>
            <person name="Ma J."/>
        </authorList>
    </citation>
    <scope>NUCLEOTIDE SEQUENCE [LARGE SCALE GENOMIC DNA]</scope>
    <source>
        <strain evidence="12">CGMCC 1.12750</strain>
    </source>
</reference>
<keyword evidence="12" id="KW-1185">Reference proteome</keyword>
<feature type="transmembrane region" description="Helical" evidence="9">
    <location>
        <begin position="20"/>
        <end position="39"/>
    </location>
</feature>
<evidence type="ECO:0000256" key="8">
    <source>
        <dbReference type="ARBA" id="ARBA00038436"/>
    </source>
</evidence>
<evidence type="ECO:0000256" key="1">
    <source>
        <dbReference type="ARBA" id="ARBA00004429"/>
    </source>
</evidence>
<keyword evidence="5 9" id="KW-0812">Transmembrane</keyword>
<feature type="domain" description="Tripartite ATP-independent periplasmic transporters DctQ component" evidence="10">
    <location>
        <begin position="27"/>
        <end position="157"/>
    </location>
</feature>
<keyword evidence="3" id="KW-1003">Cell membrane</keyword>
<comment type="subunit">
    <text evidence="9">The complex comprises the extracytoplasmic solute receptor protein and the two transmembrane proteins.</text>
</comment>
<proteinExistence type="inferred from homology"/>
<gene>
    <name evidence="11" type="ORF">ACFQXB_04560</name>
</gene>
<evidence type="ECO:0000256" key="7">
    <source>
        <dbReference type="ARBA" id="ARBA00023136"/>
    </source>
</evidence>
<accession>A0ABW2UIP9</accession>
<protein>
    <recommendedName>
        <fullName evidence="9">TRAP transporter small permease protein</fullName>
    </recommendedName>
</protein>
<sequence length="168" mass="18390">MKRIFLGFCAALDRATTAACFLAGVVLVVSILVIVVLRYGFGMGFLRLQDLATYSFAIFLILSLPVCLARGGHVRVEVLSERMSPRYLRIADILALLFLLIPIFGLAIQAYWPELSYSWRIRERALETGGLPGLYLVKTVLPVAAALMILQGIAAVLAPPAREASHDT</sequence>
<dbReference type="InterPro" id="IPR007387">
    <property type="entry name" value="TRAP_DctQ"/>
</dbReference>
<feature type="transmembrane region" description="Helical" evidence="9">
    <location>
        <begin position="51"/>
        <end position="69"/>
    </location>
</feature>